<feature type="compositionally biased region" description="Basic and acidic residues" evidence="10">
    <location>
        <begin position="141"/>
        <end position="177"/>
    </location>
</feature>
<dbReference type="Gene3D" id="3.30.40.10">
    <property type="entry name" value="Zinc/RING finger domain, C3HC4 (zinc finger)"/>
    <property type="match status" value="1"/>
</dbReference>
<dbReference type="PROSITE" id="PS00518">
    <property type="entry name" value="ZF_RING_1"/>
    <property type="match status" value="1"/>
</dbReference>
<gene>
    <name evidence="14 16" type="ORF">P152DRAFT_414381</name>
</gene>
<evidence type="ECO:0000256" key="8">
    <source>
        <dbReference type="ARBA" id="ARBA00022840"/>
    </source>
</evidence>
<dbReference type="GO" id="GO:0005634">
    <property type="term" value="C:nucleus"/>
    <property type="evidence" value="ECO:0007669"/>
    <property type="project" value="TreeGrafter"/>
</dbReference>
<dbReference type="GO" id="GO:0008270">
    <property type="term" value="F:zinc ion binding"/>
    <property type="evidence" value="ECO:0007669"/>
    <property type="project" value="UniProtKB-KW"/>
</dbReference>
<keyword evidence="4 9" id="KW-0863">Zinc-finger</keyword>
<dbReference type="InterPro" id="IPR000330">
    <property type="entry name" value="SNF2_N"/>
</dbReference>
<dbReference type="InterPro" id="IPR001841">
    <property type="entry name" value="Znf_RING"/>
</dbReference>
<feature type="domain" description="Helicase ATP-binding" evidence="12">
    <location>
        <begin position="367"/>
        <end position="555"/>
    </location>
</feature>
<dbReference type="PROSITE" id="PS51194">
    <property type="entry name" value="HELICASE_CTER"/>
    <property type="match status" value="1"/>
</dbReference>
<proteinExistence type="inferred from homology"/>
<evidence type="ECO:0008006" key="17">
    <source>
        <dbReference type="Google" id="ProtNLM"/>
    </source>
</evidence>
<feature type="region of interest" description="Disordered" evidence="10">
    <location>
        <begin position="51"/>
        <end position="224"/>
    </location>
</feature>
<evidence type="ECO:0000256" key="7">
    <source>
        <dbReference type="ARBA" id="ARBA00022833"/>
    </source>
</evidence>
<evidence type="ECO:0000256" key="4">
    <source>
        <dbReference type="ARBA" id="ARBA00022771"/>
    </source>
</evidence>
<dbReference type="Pfam" id="PF00097">
    <property type="entry name" value="zf-C3HC4"/>
    <property type="match status" value="1"/>
</dbReference>
<dbReference type="SUPFAM" id="SSF57850">
    <property type="entry name" value="RING/U-box"/>
    <property type="match status" value="1"/>
</dbReference>
<dbReference type="PROSITE" id="PS51192">
    <property type="entry name" value="HELICASE_ATP_BIND_1"/>
    <property type="match status" value="1"/>
</dbReference>
<evidence type="ECO:0000256" key="6">
    <source>
        <dbReference type="ARBA" id="ARBA00022806"/>
    </source>
</evidence>
<evidence type="ECO:0000256" key="10">
    <source>
        <dbReference type="SAM" id="MobiDB-lite"/>
    </source>
</evidence>
<dbReference type="InterPro" id="IPR001650">
    <property type="entry name" value="Helicase_C-like"/>
</dbReference>
<dbReference type="InterPro" id="IPR050628">
    <property type="entry name" value="SNF2_RAD54_helicase_TF"/>
</dbReference>
<evidence type="ECO:0000256" key="2">
    <source>
        <dbReference type="ARBA" id="ARBA00022723"/>
    </source>
</evidence>
<dbReference type="InterPro" id="IPR014001">
    <property type="entry name" value="Helicase_ATP-bd"/>
</dbReference>
<dbReference type="GO" id="GO:0000724">
    <property type="term" value="P:double-strand break repair via homologous recombination"/>
    <property type="evidence" value="ECO:0007669"/>
    <property type="project" value="TreeGrafter"/>
</dbReference>
<dbReference type="GO" id="GO:0005524">
    <property type="term" value="F:ATP binding"/>
    <property type="evidence" value="ECO:0007669"/>
    <property type="project" value="UniProtKB-KW"/>
</dbReference>
<dbReference type="SMART" id="SM00487">
    <property type="entry name" value="DEXDc"/>
    <property type="match status" value="1"/>
</dbReference>
<dbReference type="GO" id="GO:0008094">
    <property type="term" value="F:ATP-dependent activity, acting on DNA"/>
    <property type="evidence" value="ECO:0007669"/>
    <property type="project" value="TreeGrafter"/>
</dbReference>
<dbReference type="RefSeq" id="XP_033535534.1">
    <property type="nucleotide sequence ID" value="XM_033677025.1"/>
</dbReference>
<feature type="compositionally biased region" description="Basic residues" evidence="10">
    <location>
        <begin position="833"/>
        <end position="852"/>
    </location>
</feature>
<sequence length="1062" mass="120565">MASSLGPNPSVEDIEDEIILLDSLLESLESGSIDYDRLQWKYEKERQELLNLLSETENQDAEIGNPRATASPHPPSTEQTSRKRSLDDDDRSIPGAYPVSKSRRTSGGSSGANSPTSVDSLGSIPGLRQPGTPGSQRALQRQRDRFESAEKGRLQRRLDEEFAKSLQSEDIRARNGGDSHPGATTTPGPHMAIQDWARPPPRSFDDPFTDLMELPNRQGQTDRNTYLNVYPPPPPPQDTPFIRTSGGFMNPSDAIHTLVNRAPSLKQENPWAQYPNAASSSRNDPPWPPPDYDPYGRGMLPWQREIHDDLYGAAQVNSAEEQKHLQSLMGNIESIDDVPIHDRDQTPREMDCTLYEHQKIGLFWLRKMETGSNKGGILADDMGLGKTIQIIALMVTRPSDDPAQKTNLIVAPVALLEQWKGEIERLVKRRFRLSIFIHHGQSRAKSFETLRSYDVVLTTYGQLTEDRKRLLLRQKALENNPRVKLTPQATPVLMGPNCKWYRIVLDEAQNIKNKDTKASIAASELRARYRFCVTGTPMMNRVSEAYSLIRFLRIPPYDQWNSFKLAFHSKLQLGNWDSTVMERFQAVLRAMLLRRTKKTKIDGRPIDETLPDRVIHTDHFVFRDDEKEFYKNVETHNKEKFQGYMDRGEVESNYMAILVLLLRLRQACCHPLLIKDLSFEPATDLSEEDLATFAAKLTPEAVQRVKNSNGNFICPICLDATRNPALLVPCGHEMCSDCLSKFVADSNSTDDEDVNVLCPQCRISFNPKQVTDYGAFLKEYMPEEPPQDTAAPIGSDDDDSDESDDESGTNSLDGFIVPDDEDDGDIDEEAKGRKNKGKSKKKGKSRASKKKLRDMTLGELAKESRRNARAKSKYIRRLRKMWRTSSKIEKTLEILTETYQKDPTEKTIIFSQWTSLLDLLEIPLKDHGYRYLRYDGGMTSTERATTISKFMRRDDCNVILVSLKAGNAGLNLTRASQVIILDPFWNPFIEEQAIDRAHRIGQRRVVHVHRLLVQESVEDRIIEVQEQKREQINAALDERAASKIPRLGRRELAYIFGVTDGI</sequence>
<feature type="region of interest" description="Disordered" evidence="10">
    <location>
        <begin position="783"/>
        <end position="865"/>
    </location>
</feature>
<evidence type="ECO:0000256" key="9">
    <source>
        <dbReference type="PROSITE-ProRule" id="PRU00175"/>
    </source>
</evidence>
<comment type="similarity">
    <text evidence="1">Belongs to the SNF2/RAD54 helicase family.</text>
</comment>
<dbReference type="Pfam" id="PF00176">
    <property type="entry name" value="SNF2-rel_dom"/>
    <property type="match status" value="1"/>
</dbReference>
<reference evidence="14 16" key="1">
    <citation type="submission" date="2020-01" db="EMBL/GenBank/DDBJ databases">
        <authorList>
            <consortium name="DOE Joint Genome Institute"/>
            <person name="Haridas S."/>
            <person name="Albert R."/>
            <person name="Binder M."/>
            <person name="Bloem J."/>
            <person name="Labutti K."/>
            <person name="Salamov A."/>
            <person name="Andreopoulos B."/>
            <person name="Baker S.E."/>
            <person name="Barry K."/>
            <person name="Bills G."/>
            <person name="Bluhm B.H."/>
            <person name="Cannon C."/>
            <person name="Castanera R."/>
            <person name="Culley D.E."/>
            <person name="Daum C."/>
            <person name="Ezra D."/>
            <person name="Gonzalez J.B."/>
            <person name="Henrissat B."/>
            <person name="Kuo A."/>
            <person name="Liang C."/>
            <person name="Lipzen A."/>
            <person name="Lutzoni F."/>
            <person name="Magnuson J."/>
            <person name="Mondo S."/>
            <person name="Nolan M."/>
            <person name="Ohm R."/>
            <person name="Pangilinan J."/>
            <person name="Park H.-J."/>
            <person name="Ramirez L."/>
            <person name="Alfaro M."/>
            <person name="Sun H."/>
            <person name="Tritt A."/>
            <person name="Yoshinaga Y."/>
            <person name="Zwiers L.-H."/>
            <person name="Turgeon B.G."/>
            <person name="Goodwin S.B."/>
            <person name="Spatafora J.W."/>
            <person name="Crous P.W."/>
            <person name="Grigoriev I.V."/>
        </authorList>
    </citation>
    <scope>NUCLEOTIDE SEQUENCE</scope>
    <source>
        <strain evidence="14 16">CBS 781.70</strain>
    </source>
</reference>
<dbReference type="Proteomes" id="UP000504638">
    <property type="component" value="Unplaced"/>
</dbReference>
<evidence type="ECO:0000259" key="12">
    <source>
        <dbReference type="PROSITE" id="PS51192"/>
    </source>
</evidence>
<keyword evidence="6" id="KW-0347">Helicase</keyword>
<name>A0A6G1G776_9PEZI</name>
<dbReference type="InterPro" id="IPR017907">
    <property type="entry name" value="Znf_RING_CS"/>
</dbReference>
<evidence type="ECO:0000259" key="13">
    <source>
        <dbReference type="PROSITE" id="PS51194"/>
    </source>
</evidence>
<dbReference type="PROSITE" id="PS50089">
    <property type="entry name" value="ZF_RING_2"/>
    <property type="match status" value="1"/>
</dbReference>
<dbReference type="CDD" id="cd18008">
    <property type="entry name" value="DEXDc_SHPRH-like"/>
    <property type="match status" value="1"/>
</dbReference>
<keyword evidence="3" id="KW-0547">Nucleotide-binding</keyword>
<dbReference type="GO" id="GO:0005737">
    <property type="term" value="C:cytoplasm"/>
    <property type="evidence" value="ECO:0007669"/>
    <property type="project" value="TreeGrafter"/>
</dbReference>
<evidence type="ECO:0000256" key="3">
    <source>
        <dbReference type="ARBA" id="ARBA00022741"/>
    </source>
</evidence>
<dbReference type="Gene3D" id="3.40.50.300">
    <property type="entry name" value="P-loop containing nucleotide triphosphate hydrolases"/>
    <property type="match status" value="1"/>
</dbReference>
<dbReference type="Gene3D" id="3.40.50.10810">
    <property type="entry name" value="Tandem AAA-ATPase domain"/>
    <property type="match status" value="1"/>
</dbReference>
<dbReference type="SMART" id="SM00184">
    <property type="entry name" value="RING"/>
    <property type="match status" value="1"/>
</dbReference>
<feature type="compositionally biased region" description="Acidic residues" evidence="10">
    <location>
        <begin position="795"/>
        <end position="807"/>
    </location>
</feature>
<evidence type="ECO:0000313" key="16">
    <source>
        <dbReference type="RefSeq" id="XP_033535534.1"/>
    </source>
</evidence>
<dbReference type="GO" id="GO:0004386">
    <property type="term" value="F:helicase activity"/>
    <property type="evidence" value="ECO:0007669"/>
    <property type="project" value="UniProtKB-KW"/>
</dbReference>
<feature type="domain" description="RING-type" evidence="11">
    <location>
        <begin position="714"/>
        <end position="762"/>
    </location>
</feature>
<dbReference type="AlphaFoldDB" id="A0A6G1G776"/>
<evidence type="ECO:0000313" key="15">
    <source>
        <dbReference type="Proteomes" id="UP000504638"/>
    </source>
</evidence>
<dbReference type="GO" id="GO:0016787">
    <property type="term" value="F:hydrolase activity"/>
    <property type="evidence" value="ECO:0007669"/>
    <property type="project" value="UniProtKB-KW"/>
</dbReference>
<reference evidence="16" key="3">
    <citation type="submission" date="2025-04" db="UniProtKB">
        <authorList>
            <consortium name="RefSeq"/>
        </authorList>
    </citation>
    <scope>IDENTIFICATION</scope>
    <source>
        <strain evidence="16">CBS 781.70</strain>
    </source>
</reference>
<dbReference type="InterPro" id="IPR049730">
    <property type="entry name" value="SNF2/RAD54-like_C"/>
</dbReference>
<dbReference type="SMART" id="SM00490">
    <property type="entry name" value="HELICc"/>
    <property type="match status" value="1"/>
</dbReference>
<keyword evidence="8" id="KW-0067">ATP-binding</keyword>
<dbReference type="CDD" id="cd18793">
    <property type="entry name" value="SF2_C_SNF"/>
    <property type="match status" value="1"/>
</dbReference>
<dbReference type="SUPFAM" id="SSF52540">
    <property type="entry name" value="P-loop containing nucleoside triphosphate hydrolases"/>
    <property type="match status" value="2"/>
</dbReference>
<reference evidence="16" key="2">
    <citation type="submission" date="2020-04" db="EMBL/GenBank/DDBJ databases">
        <authorList>
            <consortium name="NCBI Genome Project"/>
        </authorList>
    </citation>
    <scope>NUCLEOTIDE SEQUENCE</scope>
    <source>
        <strain evidence="16">CBS 781.70</strain>
    </source>
</reference>
<evidence type="ECO:0000256" key="5">
    <source>
        <dbReference type="ARBA" id="ARBA00022801"/>
    </source>
</evidence>
<evidence type="ECO:0000313" key="14">
    <source>
        <dbReference type="EMBL" id="KAF1813903.1"/>
    </source>
</evidence>
<protein>
    <recommendedName>
        <fullName evidence="17">SWI/SNF family DNA-dependent ATPase Ris1</fullName>
    </recommendedName>
</protein>
<keyword evidence="5" id="KW-0378">Hydrolase</keyword>
<dbReference type="EMBL" id="ML975154">
    <property type="protein sequence ID" value="KAF1813903.1"/>
    <property type="molecule type" value="Genomic_DNA"/>
</dbReference>
<dbReference type="InterPro" id="IPR018957">
    <property type="entry name" value="Znf_C3HC4_RING-type"/>
</dbReference>
<dbReference type="Pfam" id="PF00271">
    <property type="entry name" value="Helicase_C"/>
    <property type="match status" value="1"/>
</dbReference>
<dbReference type="PANTHER" id="PTHR45626:SF16">
    <property type="entry name" value="ATP-DEPENDENT HELICASE ULS1"/>
    <property type="match status" value="1"/>
</dbReference>
<dbReference type="InterPro" id="IPR038718">
    <property type="entry name" value="SNF2-like_sf"/>
</dbReference>
<feature type="compositionally biased region" description="Basic and acidic residues" evidence="10">
    <location>
        <begin position="853"/>
        <end position="865"/>
    </location>
</feature>
<feature type="compositionally biased region" description="Acidic residues" evidence="10">
    <location>
        <begin position="818"/>
        <end position="828"/>
    </location>
</feature>
<keyword evidence="2" id="KW-0479">Metal-binding</keyword>
<accession>A0A6G1G776</accession>
<dbReference type="PANTHER" id="PTHR45626">
    <property type="entry name" value="TRANSCRIPTION TERMINATION FACTOR 2-RELATED"/>
    <property type="match status" value="1"/>
</dbReference>
<feature type="domain" description="Helicase C-terminal" evidence="13">
    <location>
        <begin position="887"/>
        <end position="1040"/>
    </location>
</feature>
<organism evidence="14">
    <name type="scientific">Eremomyces bilateralis CBS 781.70</name>
    <dbReference type="NCBI Taxonomy" id="1392243"/>
    <lineage>
        <taxon>Eukaryota</taxon>
        <taxon>Fungi</taxon>
        <taxon>Dikarya</taxon>
        <taxon>Ascomycota</taxon>
        <taxon>Pezizomycotina</taxon>
        <taxon>Dothideomycetes</taxon>
        <taxon>Dothideomycetes incertae sedis</taxon>
        <taxon>Eremomycetales</taxon>
        <taxon>Eremomycetaceae</taxon>
        <taxon>Eremomyces</taxon>
    </lineage>
</organism>
<evidence type="ECO:0000256" key="1">
    <source>
        <dbReference type="ARBA" id="ARBA00007025"/>
    </source>
</evidence>
<dbReference type="InterPro" id="IPR027417">
    <property type="entry name" value="P-loop_NTPase"/>
</dbReference>
<dbReference type="GeneID" id="54417595"/>
<evidence type="ECO:0000259" key="11">
    <source>
        <dbReference type="PROSITE" id="PS50089"/>
    </source>
</evidence>
<dbReference type="InterPro" id="IPR013083">
    <property type="entry name" value="Znf_RING/FYVE/PHD"/>
</dbReference>
<keyword evidence="7" id="KW-0862">Zinc</keyword>
<keyword evidence="15" id="KW-1185">Reference proteome</keyword>
<dbReference type="OrthoDB" id="423559at2759"/>